<keyword evidence="1" id="KW-0472">Membrane</keyword>
<dbReference type="EMBL" id="CP048630">
    <property type="protein sequence ID" value="QIB33180.1"/>
    <property type="molecule type" value="Genomic_DNA"/>
</dbReference>
<dbReference type="SUPFAM" id="SSF81469">
    <property type="entry name" value="Bacterial aa3 type cytochrome c oxidase subunit IV"/>
    <property type="match status" value="1"/>
</dbReference>
<dbReference type="Proteomes" id="UP000464751">
    <property type="component" value="Chromosome"/>
</dbReference>
<accession>A0A6P1YJJ2</accession>
<reference evidence="3 4" key="1">
    <citation type="submission" date="2020-02" db="EMBL/GenBank/DDBJ databases">
        <authorList>
            <person name="Li G."/>
        </authorList>
    </citation>
    <scope>NUCLEOTIDE SEQUENCE [LARGE SCALE GENOMIC DNA]</scope>
    <source>
        <strain evidence="3 4">DSM 102029</strain>
    </source>
</reference>
<dbReference type="Gene3D" id="1.20.5.160">
    <property type="entry name" value="Bacterial aa3 type cytochrome c oxidase subunit IV"/>
    <property type="match status" value="1"/>
</dbReference>
<dbReference type="AlphaFoldDB" id="A0A6P1YJJ2"/>
<keyword evidence="1" id="KW-1133">Transmembrane helix</keyword>
<name>A0A6P1YJJ2_9HYPH</name>
<evidence type="ECO:0000313" key="3">
    <source>
        <dbReference type="EMBL" id="QIB33180.1"/>
    </source>
</evidence>
<keyword evidence="4" id="KW-1185">Reference proteome</keyword>
<dbReference type="InterPro" id="IPR036596">
    <property type="entry name" value="Cyt-C_aa3_sf"/>
</dbReference>
<sequence length="97" mass="9966">MADHGAPEYATADGNDYAEHTGTYHLFTKMALVSTVAVACFMVSLAIGGANGHWGLFTLGTLGSIAVTAIGLVSKDGKPKVLFGLLAVLTLVLILTS</sequence>
<feature type="transmembrane region" description="Helical" evidence="1">
    <location>
        <begin position="30"/>
        <end position="48"/>
    </location>
</feature>
<dbReference type="InterPro" id="IPR012422">
    <property type="entry name" value="Cyt_c_oxidase_su4_bac-aa3"/>
</dbReference>
<dbReference type="Pfam" id="PF07835">
    <property type="entry name" value="COX4_pro_2"/>
    <property type="match status" value="1"/>
</dbReference>
<evidence type="ECO:0000313" key="4">
    <source>
        <dbReference type="Proteomes" id="UP000464751"/>
    </source>
</evidence>
<feature type="transmembrane region" description="Helical" evidence="1">
    <location>
        <begin position="80"/>
        <end position="96"/>
    </location>
</feature>
<dbReference type="KEGG" id="apra:G3A50_05270"/>
<gene>
    <name evidence="3" type="ORF">G3A50_05270</name>
</gene>
<protein>
    <submittedName>
        <fullName evidence="3">Aa3-type cytochrome c oxidase subunit IV</fullName>
    </submittedName>
</protein>
<dbReference type="RefSeq" id="WP_163074278.1">
    <property type="nucleotide sequence ID" value="NZ_CP048630.1"/>
</dbReference>
<feature type="domain" description="Cytochrome c oxidase subunit IV bacterial aa3 type" evidence="2">
    <location>
        <begin position="4"/>
        <end position="47"/>
    </location>
</feature>
<feature type="transmembrane region" description="Helical" evidence="1">
    <location>
        <begin position="54"/>
        <end position="73"/>
    </location>
</feature>
<evidence type="ECO:0000259" key="2">
    <source>
        <dbReference type="Pfam" id="PF07835"/>
    </source>
</evidence>
<proteinExistence type="predicted"/>
<evidence type="ECO:0000256" key="1">
    <source>
        <dbReference type="SAM" id="Phobius"/>
    </source>
</evidence>
<organism evidence="3 4">
    <name type="scientific">Ancylobacter pratisalsi</name>
    <dbReference type="NCBI Taxonomy" id="1745854"/>
    <lineage>
        <taxon>Bacteria</taxon>
        <taxon>Pseudomonadati</taxon>
        <taxon>Pseudomonadota</taxon>
        <taxon>Alphaproteobacteria</taxon>
        <taxon>Hyphomicrobiales</taxon>
        <taxon>Xanthobacteraceae</taxon>
        <taxon>Ancylobacter</taxon>
    </lineage>
</organism>
<keyword evidence="1" id="KW-0812">Transmembrane</keyword>